<accession>A0AAD7DHG9</accession>
<evidence type="ECO:0000313" key="1">
    <source>
        <dbReference type="EMBL" id="KAJ7689699.1"/>
    </source>
</evidence>
<comment type="caution">
    <text evidence="1">The sequence shown here is derived from an EMBL/GenBank/DDBJ whole genome shotgun (WGS) entry which is preliminary data.</text>
</comment>
<organism evidence="1 2">
    <name type="scientific">Mycena rosella</name>
    <name type="common">Pink bonnet</name>
    <name type="synonym">Agaricus rosellus</name>
    <dbReference type="NCBI Taxonomy" id="1033263"/>
    <lineage>
        <taxon>Eukaryota</taxon>
        <taxon>Fungi</taxon>
        <taxon>Dikarya</taxon>
        <taxon>Basidiomycota</taxon>
        <taxon>Agaricomycotina</taxon>
        <taxon>Agaricomycetes</taxon>
        <taxon>Agaricomycetidae</taxon>
        <taxon>Agaricales</taxon>
        <taxon>Marasmiineae</taxon>
        <taxon>Mycenaceae</taxon>
        <taxon>Mycena</taxon>
    </lineage>
</organism>
<reference evidence="1" key="1">
    <citation type="submission" date="2023-03" db="EMBL/GenBank/DDBJ databases">
        <title>Massive genome expansion in bonnet fungi (Mycena s.s.) driven by repeated elements and novel gene families across ecological guilds.</title>
        <authorList>
            <consortium name="Lawrence Berkeley National Laboratory"/>
            <person name="Harder C.B."/>
            <person name="Miyauchi S."/>
            <person name="Viragh M."/>
            <person name="Kuo A."/>
            <person name="Thoen E."/>
            <person name="Andreopoulos B."/>
            <person name="Lu D."/>
            <person name="Skrede I."/>
            <person name="Drula E."/>
            <person name="Henrissat B."/>
            <person name="Morin E."/>
            <person name="Kohler A."/>
            <person name="Barry K."/>
            <person name="LaButti K."/>
            <person name="Morin E."/>
            <person name="Salamov A."/>
            <person name="Lipzen A."/>
            <person name="Mereny Z."/>
            <person name="Hegedus B."/>
            <person name="Baldrian P."/>
            <person name="Stursova M."/>
            <person name="Weitz H."/>
            <person name="Taylor A."/>
            <person name="Grigoriev I.V."/>
            <person name="Nagy L.G."/>
            <person name="Martin F."/>
            <person name="Kauserud H."/>
        </authorList>
    </citation>
    <scope>NUCLEOTIDE SEQUENCE</scope>
    <source>
        <strain evidence="1">CBHHK067</strain>
    </source>
</reference>
<keyword evidence="2" id="KW-1185">Reference proteome</keyword>
<dbReference type="Proteomes" id="UP001221757">
    <property type="component" value="Unassembled WGS sequence"/>
</dbReference>
<gene>
    <name evidence="1" type="ORF">B0H17DRAFT_1134832</name>
</gene>
<proteinExistence type="predicted"/>
<evidence type="ECO:0000313" key="2">
    <source>
        <dbReference type="Proteomes" id="UP001221757"/>
    </source>
</evidence>
<dbReference type="AlphaFoldDB" id="A0AAD7DHG9"/>
<protein>
    <submittedName>
        <fullName evidence="1">Uncharacterized protein</fullName>
    </submittedName>
</protein>
<sequence>MSSWAAAASLEACWGLVKHTACLRGELPTHSQMPDLNKGDFQSPILEVCLDGHGGQIRHREQSGWFGCITGCIEEGGITCVGTVKQGPVEDCAIEIGDGREATVEGREGGRQ</sequence>
<name>A0AAD7DHG9_MYCRO</name>
<dbReference type="EMBL" id="JARKIE010000070">
    <property type="protein sequence ID" value="KAJ7689699.1"/>
    <property type="molecule type" value="Genomic_DNA"/>
</dbReference>